<evidence type="ECO:0000313" key="5">
    <source>
        <dbReference type="Proteomes" id="UP000316343"/>
    </source>
</evidence>
<gene>
    <name evidence="4" type="ORF">FGU71_05680</name>
</gene>
<dbReference type="AlphaFoldDB" id="A0A547PB85"/>
<evidence type="ECO:0000256" key="1">
    <source>
        <dbReference type="ARBA" id="ARBA00022729"/>
    </source>
</evidence>
<dbReference type="InterPro" id="IPR050570">
    <property type="entry name" value="Cell_wall_metabolism_enzyme"/>
</dbReference>
<name>A0A547PB85_9SPHN</name>
<dbReference type="GO" id="GO:0004222">
    <property type="term" value="F:metalloendopeptidase activity"/>
    <property type="evidence" value="ECO:0007669"/>
    <property type="project" value="TreeGrafter"/>
</dbReference>
<feature type="domain" description="M23ase beta-sheet core" evidence="3">
    <location>
        <begin position="245"/>
        <end position="339"/>
    </location>
</feature>
<proteinExistence type="predicted"/>
<sequence>MRSQGHVRFIKISSRLQIAGASSVAAFALIWVSSMGVMAWNQSRAEADLASFQDDKARIADSEERLEAYGTDLERVVDDLDSRQDALDAMVEMLPEDIQTVDTNVTDSSDETADTVKQVGIMFPQARGLAEIEARQLAFVENLTRFADWRAGKAEAALRKLNLDPAAMARNAERAGAVGGPLEILATSADGSVDPRFERLGLSLARMSALERALEGVPQVVPASVQRITSNFGYRRDPFNGGGAMHSGIDFKGAYGSSIFAAAKGTVSFSGWKSGYGKTVEITHENGLMTRYAHMSRLDVKAGQAVEAGATLGGLGSTGRSTGPHLHFEVRINDRAINPRPFLETAPDVLKEVRGAGPARPANKTGK</sequence>
<evidence type="ECO:0000256" key="2">
    <source>
        <dbReference type="SAM" id="Phobius"/>
    </source>
</evidence>
<keyword evidence="5" id="KW-1185">Reference proteome</keyword>
<dbReference type="EMBL" id="VHJK01000001">
    <property type="protein sequence ID" value="TRD11393.1"/>
    <property type="molecule type" value="Genomic_DNA"/>
</dbReference>
<reference evidence="4 5" key="1">
    <citation type="submission" date="2019-06" db="EMBL/GenBank/DDBJ databases">
        <title>Erythrobacter insulae sp. nov., isolated from a tidal flat.</title>
        <authorList>
            <person name="Yoon J.-H."/>
        </authorList>
    </citation>
    <scope>NUCLEOTIDE SEQUENCE [LARGE SCALE GENOMIC DNA]</scope>
    <source>
        <strain evidence="4 5">JBTF-M21</strain>
    </source>
</reference>
<dbReference type="Proteomes" id="UP000316343">
    <property type="component" value="Unassembled WGS sequence"/>
</dbReference>
<comment type="caution">
    <text evidence="4">The sequence shown here is derived from an EMBL/GenBank/DDBJ whole genome shotgun (WGS) entry which is preliminary data.</text>
</comment>
<keyword evidence="1" id="KW-0732">Signal</keyword>
<dbReference type="PANTHER" id="PTHR21666:SF289">
    <property type="entry name" value="L-ALA--D-GLU ENDOPEPTIDASE"/>
    <property type="match status" value="1"/>
</dbReference>
<dbReference type="SUPFAM" id="SSF51261">
    <property type="entry name" value="Duplicated hybrid motif"/>
    <property type="match status" value="1"/>
</dbReference>
<accession>A0A547PB85</accession>
<dbReference type="OrthoDB" id="9815245at2"/>
<keyword evidence="2" id="KW-1133">Transmembrane helix</keyword>
<feature type="transmembrane region" description="Helical" evidence="2">
    <location>
        <begin position="21"/>
        <end position="40"/>
    </location>
</feature>
<keyword evidence="2" id="KW-0812">Transmembrane</keyword>
<dbReference type="CDD" id="cd12797">
    <property type="entry name" value="M23_peptidase"/>
    <property type="match status" value="1"/>
</dbReference>
<protein>
    <submittedName>
        <fullName evidence="4">M23 family metallopeptidase</fullName>
    </submittedName>
</protein>
<keyword evidence="2" id="KW-0472">Membrane</keyword>
<organism evidence="4 5">
    <name type="scientific">Erythrobacter insulae</name>
    <dbReference type="NCBI Taxonomy" id="2584124"/>
    <lineage>
        <taxon>Bacteria</taxon>
        <taxon>Pseudomonadati</taxon>
        <taxon>Pseudomonadota</taxon>
        <taxon>Alphaproteobacteria</taxon>
        <taxon>Sphingomonadales</taxon>
        <taxon>Erythrobacteraceae</taxon>
        <taxon>Erythrobacter/Porphyrobacter group</taxon>
        <taxon>Erythrobacter</taxon>
    </lineage>
</organism>
<dbReference type="InterPro" id="IPR016047">
    <property type="entry name" value="M23ase_b-sheet_dom"/>
</dbReference>
<evidence type="ECO:0000313" key="4">
    <source>
        <dbReference type="EMBL" id="TRD11393.1"/>
    </source>
</evidence>
<dbReference type="RefSeq" id="WP_142787658.1">
    <property type="nucleotide sequence ID" value="NZ_VHJK01000001.1"/>
</dbReference>
<dbReference type="FunFam" id="2.70.70.10:FF:000006">
    <property type="entry name" value="M23 family peptidase"/>
    <property type="match status" value="1"/>
</dbReference>
<evidence type="ECO:0000259" key="3">
    <source>
        <dbReference type="Pfam" id="PF01551"/>
    </source>
</evidence>
<dbReference type="InterPro" id="IPR011055">
    <property type="entry name" value="Dup_hybrid_motif"/>
</dbReference>
<dbReference type="Gene3D" id="2.70.70.10">
    <property type="entry name" value="Glucose Permease (Domain IIA)"/>
    <property type="match status" value="1"/>
</dbReference>
<dbReference type="Pfam" id="PF01551">
    <property type="entry name" value="Peptidase_M23"/>
    <property type="match status" value="1"/>
</dbReference>
<dbReference type="PANTHER" id="PTHR21666">
    <property type="entry name" value="PEPTIDASE-RELATED"/>
    <property type="match status" value="1"/>
</dbReference>